<sequence length="276" mass="29465">MKGYKGFSKGMICRGKQYAENTVFEEDEAIVCSKGMHFCKEPLDVLEYYPLLDDNGDMSEFAEVEALDEAKTDDDKKFCTKKLKIGAKIDFAKLVQASVNFEYEKIADTKIKTTKKDCAQIGSSGNSAKIGSSGDCAKIGSSGNSAQIGSSGNYAKIGSSGDCAKIGSSGNSAQIGSSGYSAQIGSSGDFAQIGSSGDFAKISSTGKYAVICCAGDNSCAKGKINSWLTLAEWEYSEQEKCNIPICVKTEKIDGIKIKEDTFYKLQNGEFVEVTGE</sequence>
<dbReference type="Pfam" id="PF24703">
    <property type="entry name" value="DUF7666"/>
    <property type="match status" value="1"/>
</dbReference>
<feature type="domain" description="DUF7666" evidence="1">
    <location>
        <begin position="1"/>
        <end position="96"/>
    </location>
</feature>
<name>A0A8S5M2M7_9CAUD</name>
<dbReference type="EMBL" id="BK014798">
    <property type="protein sequence ID" value="DAD76323.1"/>
    <property type="molecule type" value="Genomic_DNA"/>
</dbReference>
<dbReference type="InterPro" id="IPR056083">
    <property type="entry name" value="DUF7666"/>
</dbReference>
<protein>
    <recommendedName>
        <fullName evidence="1">DUF7666 domain-containing protein</fullName>
    </recommendedName>
</protein>
<reference evidence="2" key="1">
    <citation type="journal article" date="2021" name="Proc. Natl. Acad. Sci. U.S.A.">
        <title>A Catalog of Tens of Thousands of Viruses from Human Metagenomes Reveals Hidden Associations with Chronic Diseases.</title>
        <authorList>
            <person name="Tisza M.J."/>
            <person name="Buck C.B."/>
        </authorList>
    </citation>
    <scope>NUCLEOTIDE SEQUENCE</scope>
    <source>
        <strain evidence="2">CttDR14</strain>
    </source>
</reference>
<organism evidence="2">
    <name type="scientific">Siphoviridae sp. cttDR14</name>
    <dbReference type="NCBI Taxonomy" id="2826490"/>
    <lineage>
        <taxon>Viruses</taxon>
        <taxon>Duplodnaviria</taxon>
        <taxon>Heunggongvirae</taxon>
        <taxon>Uroviricota</taxon>
        <taxon>Caudoviricetes</taxon>
    </lineage>
</organism>
<proteinExistence type="predicted"/>
<accession>A0A8S5M2M7</accession>
<evidence type="ECO:0000313" key="2">
    <source>
        <dbReference type="EMBL" id="DAD76323.1"/>
    </source>
</evidence>
<evidence type="ECO:0000259" key="1">
    <source>
        <dbReference type="Pfam" id="PF24703"/>
    </source>
</evidence>